<reference evidence="2" key="1">
    <citation type="submission" date="2022-06" db="EMBL/GenBank/DDBJ databases">
        <title>Aquibacillus sp. a new bacterium isolated from soil saline samples.</title>
        <authorList>
            <person name="Galisteo C."/>
            <person name="De La Haba R."/>
            <person name="Sanchez-Porro C."/>
            <person name="Ventosa A."/>
        </authorList>
    </citation>
    <scope>NUCLEOTIDE SEQUENCE</scope>
    <source>
        <strain evidence="2">3ASR75-11</strain>
    </source>
</reference>
<dbReference type="Proteomes" id="UP001145050">
    <property type="component" value="Unassembled WGS sequence"/>
</dbReference>
<dbReference type="EMBL" id="JAMQKB010000005">
    <property type="protein sequence ID" value="MDC3424373.1"/>
    <property type="molecule type" value="Genomic_DNA"/>
</dbReference>
<sequence>MEAQLSLFANQPEVNKDIQDIRTESQSNREVAYDVGQKIGGARKDEFAIRKAFENSQSVDNLQTLEDCSNVLAAEMVTKHELFKSFSLENEKEKGAEPEVARTKQLIIQRIDTSPKTDSAKGRKAFLLAADYYQEVMDTVLTWDQLINTVYQLRKRINHEGIPSDYPQKRIEEAKEQLQVVEEGTPEHKAHKKDLEYYQELLDSIMESRELPIKCLGKKFINFFTNHTSANNTLNNVQKKVKSWDDLLNNSTTPKKKRGPVKPVWERTLPERPDRIGGVSSSIRTPEELMNSFGFRGVEFGHYLNDEVAGDHVFRCSEAYYDLSDVLEMDHYYTVSLNGTLAMAFGSRGRGAALAHFEPKSQVINLTRDRGCLGVTAHEWFHALDNWLFNVSHRFNNGKIGYMSHLESEGHNISPSIIQAFNDLMSAIKKGNSISHFENTNKSGDKWRIGLSVKSSYDRHGGNLLSLMTAQKTILNQSLERRLSLTSHIRGDLDKEREKAEKKLFRDLKRYAQAIAWYHEQKTGERVESIPYPSDNSQYLETSISLDRGKTGKYWSSSRELAARAFEAYVEDKLRDEGRKNDYLVCGTNDSAAFPIGEERSLINTKFEELLAELRKVRLL</sequence>
<dbReference type="RefSeq" id="WP_272436177.1">
    <property type="nucleotide sequence ID" value="NZ_JAMQKB010000005.1"/>
</dbReference>
<evidence type="ECO:0000259" key="1">
    <source>
        <dbReference type="Pfam" id="PF18796"/>
    </source>
</evidence>
<evidence type="ECO:0000313" key="2">
    <source>
        <dbReference type="EMBL" id="MDC3424373.1"/>
    </source>
</evidence>
<proteinExistence type="predicted"/>
<accession>A0A9X4ANC3</accession>
<protein>
    <recommendedName>
        <fullName evidence="1">Large polyvalent protein-associated domain-containing protein</fullName>
    </recommendedName>
</protein>
<dbReference type="InterPro" id="IPR041047">
    <property type="entry name" value="LPD1"/>
</dbReference>
<dbReference type="Pfam" id="PF18796">
    <property type="entry name" value="LPD1"/>
    <property type="match status" value="1"/>
</dbReference>
<dbReference type="AlphaFoldDB" id="A0A9X4ANC3"/>
<gene>
    <name evidence="2" type="ORF">NC797_07615</name>
</gene>
<evidence type="ECO:0000313" key="3">
    <source>
        <dbReference type="Proteomes" id="UP001145050"/>
    </source>
</evidence>
<keyword evidence="3" id="KW-1185">Reference proteome</keyword>
<organism evidence="2 3">
    <name type="scientific">Terrihalobacillus insolitus</name>
    <dbReference type="NCBI Taxonomy" id="2950438"/>
    <lineage>
        <taxon>Bacteria</taxon>
        <taxon>Bacillati</taxon>
        <taxon>Bacillota</taxon>
        <taxon>Bacilli</taxon>
        <taxon>Bacillales</taxon>
        <taxon>Bacillaceae</taxon>
        <taxon>Terrihalobacillus</taxon>
    </lineage>
</organism>
<name>A0A9X4ANC3_9BACI</name>
<comment type="caution">
    <text evidence="2">The sequence shown here is derived from an EMBL/GenBank/DDBJ whole genome shotgun (WGS) entry which is preliminary data.</text>
</comment>
<feature type="domain" description="Large polyvalent protein-associated" evidence="1">
    <location>
        <begin position="546"/>
        <end position="616"/>
    </location>
</feature>